<dbReference type="Pfam" id="PF01030">
    <property type="entry name" value="Recep_L_domain"/>
    <property type="match status" value="1"/>
</dbReference>
<accession>A0A368H4J0</accession>
<protein>
    <recommendedName>
        <fullName evidence="1">Receptor L-domain domain-containing protein</fullName>
    </recommendedName>
</protein>
<proteinExistence type="predicted"/>
<feature type="domain" description="Receptor L-domain" evidence="1">
    <location>
        <begin position="44"/>
        <end position="119"/>
    </location>
</feature>
<keyword evidence="3" id="KW-1185">Reference proteome</keyword>
<evidence type="ECO:0000313" key="3">
    <source>
        <dbReference type="Proteomes" id="UP000252519"/>
    </source>
</evidence>
<dbReference type="SUPFAM" id="SSF52058">
    <property type="entry name" value="L domain-like"/>
    <property type="match status" value="1"/>
</dbReference>
<reference evidence="2 3" key="1">
    <citation type="submission" date="2014-10" db="EMBL/GenBank/DDBJ databases">
        <title>Draft genome of the hookworm Ancylostoma caninum.</title>
        <authorList>
            <person name="Mitreva M."/>
        </authorList>
    </citation>
    <scope>NUCLEOTIDE SEQUENCE [LARGE SCALE GENOMIC DNA]</scope>
    <source>
        <strain evidence="2 3">Baltimore</strain>
    </source>
</reference>
<gene>
    <name evidence="2" type="ORF">ANCCAN_03772</name>
</gene>
<dbReference type="OrthoDB" id="5868504at2759"/>
<dbReference type="InterPro" id="IPR053079">
    <property type="entry name" value="SPS2_domain"/>
</dbReference>
<evidence type="ECO:0000259" key="1">
    <source>
        <dbReference type="Pfam" id="PF01030"/>
    </source>
</evidence>
<dbReference type="AlphaFoldDB" id="A0A368H4J0"/>
<dbReference type="EMBL" id="JOJR01000026">
    <property type="protein sequence ID" value="RCN50167.1"/>
    <property type="molecule type" value="Genomic_DNA"/>
</dbReference>
<dbReference type="InterPro" id="IPR000494">
    <property type="entry name" value="Rcpt_L-dom"/>
</dbReference>
<dbReference type="Proteomes" id="UP000252519">
    <property type="component" value="Unassembled WGS sequence"/>
</dbReference>
<organism evidence="2 3">
    <name type="scientific">Ancylostoma caninum</name>
    <name type="common">Dog hookworm</name>
    <dbReference type="NCBI Taxonomy" id="29170"/>
    <lineage>
        <taxon>Eukaryota</taxon>
        <taxon>Metazoa</taxon>
        <taxon>Ecdysozoa</taxon>
        <taxon>Nematoda</taxon>
        <taxon>Chromadorea</taxon>
        <taxon>Rhabditida</taxon>
        <taxon>Rhabditina</taxon>
        <taxon>Rhabditomorpha</taxon>
        <taxon>Strongyloidea</taxon>
        <taxon>Ancylostomatidae</taxon>
        <taxon>Ancylostomatinae</taxon>
        <taxon>Ancylostoma</taxon>
    </lineage>
</organism>
<dbReference type="PANTHER" id="PTHR21662:SF59">
    <property type="entry name" value="RECEPTOR PROTEIN-TYROSINE KINASE"/>
    <property type="match status" value="1"/>
</dbReference>
<sequence>MRCAVGKQRRINTYSHFAEVETEDVKDRVCHIGNATSLSVVPDNCQTLVGHTTIDDQSRTEDLWKLYNVTTIYGGLTIRNSSLRSVSPLWQLSLIFNFAENQPALMIESNANLKDAYIGGMQLMMGDLPSCVAENPILSISKEDCATFNITTRGRINFQGNKDNCQRSKTDSSGSISEYVFILMLFIALL</sequence>
<name>A0A368H4J0_ANCCA</name>
<evidence type="ECO:0000313" key="2">
    <source>
        <dbReference type="EMBL" id="RCN50167.1"/>
    </source>
</evidence>
<dbReference type="InterPro" id="IPR036941">
    <property type="entry name" value="Rcpt_L-dom_sf"/>
</dbReference>
<dbReference type="PANTHER" id="PTHR21662">
    <property type="entry name" value="RECEPTOR PROTEIN-TYROSINE KINASE"/>
    <property type="match status" value="1"/>
</dbReference>
<comment type="caution">
    <text evidence="2">The sequence shown here is derived from an EMBL/GenBank/DDBJ whole genome shotgun (WGS) entry which is preliminary data.</text>
</comment>
<dbReference type="Gene3D" id="3.80.20.20">
    <property type="entry name" value="Receptor L-domain"/>
    <property type="match status" value="1"/>
</dbReference>